<organism evidence="2 3">
    <name type="scientific">Sordaria macrospora</name>
    <dbReference type="NCBI Taxonomy" id="5147"/>
    <lineage>
        <taxon>Eukaryota</taxon>
        <taxon>Fungi</taxon>
        <taxon>Dikarya</taxon>
        <taxon>Ascomycota</taxon>
        <taxon>Pezizomycotina</taxon>
        <taxon>Sordariomycetes</taxon>
        <taxon>Sordariomycetidae</taxon>
        <taxon>Sordariales</taxon>
        <taxon>Sordariaceae</taxon>
        <taxon>Sordaria</taxon>
    </lineage>
</organism>
<feature type="region of interest" description="Disordered" evidence="1">
    <location>
        <begin position="194"/>
        <end position="256"/>
    </location>
</feature>
<dbReference type="InterPro" id="IPR032710">
    <property type="entry name" value="NTF2-like_dom_sf"/>
</dbReference>
<dbReference type="EMBL" id="NMPR01000024">
    <property type="protein sequence ID" value="KAA8634351.1"/>
    <property type="molecule type" value="Genomic_DNA"/>
</dbReference>
<feature type="compositionally biased region" description="Polar residues" evidence="1">
    <location>
        <begin position="567"/>
        <end position="582"/>
    </location>
</feature>
<reference evidence="2 3" key="1">
    <citation type="submission" date="2017-07" db="EMBL/GenBank/DDBJ databases">
        <title>Genome sequence of the Sordaria macrospora wild type strain R19027.</title>
        <authorList>
            <person name="Nowrousian M."/>
            <person name="Teichert I."/>
            <person name="Kueck U."/>
        </authorList>
    </citation>
    <scope>NUCLEOTIDE SEQUENCE [LARGE SCALE GENOMIC DNA]</scope>
    <source>
        <strain evidence="2 3">R19027</strain>
        <tissue evidence="2">Mycelium</tissue>
    </source>
</reference>
<comment type="caution">
    <text evidence="2">The sequence shown here is derived from an EMBL/GenBank/DDBJ whole genome shotgun (WGS) entry which is preliminary data.</text>
</comment>
<feature type="compositionally biased region" description="Polar residues" evidence="1">
    <location>
        <begin position="387"/>
        <end position="400"/>
    </location>
</feature>
<evidence type="ECO:0000313" key="2">
    <source>
        <dbReference type="EMBL" id="KAA8634351.1"/>
    </source>
</evidence>
<feature type="region of interest" description="Disordered" evidence="1">
    <location>
        <begin position="529"/>
        <end position="653"/>
    </location>
</feature>
<dbReference type="AlphaFoldDB" id="A0A8S9A0I2"/>
<feature type="compositionally biased region" description="Basic and acidic residues" evidence="1">
    <location>
        <begin position="312"/>
        <end position="322"/>
    </location>
</feature>
<feature type="compositionally biased region" description="Polar residues" evidence="1">
    <location>
        <begin position="447"/>
        <end position="461"/>
    </location>
</feature>
<accession>A0A8S9A0I2</accession>
<protein>
    <submittedName>
        <fullName evidence="2">Uncharacterized protein</fullName>
    </submittedName>
</protein>
<sequence>MSLQDAYKRFLGSPSAAPLADDASLHYITTTTSIVGASNITKHLSSLASQVKKEKETVLYAIEGQDAIALEVNTSLEFLIQGGPYLPGLEDNYVADRKVNFTIFHIVTFNSDGKITQIRQSWDQGSLLKQVEVIGRSGRNWPIRDSKDQISLINRCIKEGGTPATENQGSTTTRPKVTNAMRDPHASLSLFASREEAASPSEPVVSPYAGSRPRQRGLEEIIGDGPVEDPTSPSTDRSRSMTPGAAAKAGASKHFQPIRLFETDDNMPEIPDTPQSIYAVQRKVKPDPTKYKHFDFADGSDPADAPQPGVPFDKKPKTKHDSQWSFDDFNSPEKPAPTRKVVKSFLSSVDDEEHQGPSTPQNRASRKPRRDDENHWNVGNDGPSPEVQKNNRGAGTNASSHLYDDDLMKADGSAPSPVQRSNRGAGTNAASHLYDDDLMKADGSAPSPVQRSNRGAGTNAASHLYDDDLMKADGSAPSPDQINKRGAGSNAGSHLYDDNLIKADGSAPSPAPRALSNITNARNREKHFEPHFDITDESPQAEKNGRSKAAENRQAAQRGLESHWSMENESPVQPKKNSNTGITIAGDGMGSRKGFEASTAANKGITIAGDGMGGKKGTERNWLTSEEDPQDLHLQNRNPGKKQTLKSDNFWDF</sequence>
<proteinExistence type="predicted"/>
<gene>
    <name evidence="2" type="ORF">SMACR_04858</name>
</gene>
<name>A0A8S9A0I2_SORMA</name>
<dbReference type="SUPFAM" id="SSF54427">
    <property type="entry name" value="NTF2-like"/>
    <property type="match status" value="1"/>
</dbReference>
<feature type="compositionally biased region" description="Polar residues" evidence="1">
    <location>
        <begin position="164"/>
        <end position="176"/>
    </location>
</feature>
<evidence type="ECO:0000313" key="3">
    <source>
        <dbReference type="Proteomes" id="UP000433876"/>
    </source>
</evidence>
<evidence type="ECO:0000256" key="1">
    <source>
        <dbReference type="SAM" id="MobiDB-lite"/>
    </source>
</evidence>
<feature type="region of interest" description="Disordered" evidence="1">
    <location>
        <begin position="289"/>
        <end position="515"/>
    </location>
</feature>
<dbReference type="Gene3D" id="3.10.450.50">
    <property type="match status" value="1"/>
</dbReference>
<dbReference type="VEuPathDB" id="FungiDB:SMAC_04858"/>
<feature type="compositionally biased region" description="Polar residues" evidence="1">
    <location>
        <begin position="416"/>
        <end position="430"/>
    </location>
</feature>
<dbReference type="Proteomes" id="UP000433876">
    <property type="component" value="Unassembled WGS sequence"/>
</dbReference>
<feature type="region of interest" description="Disordered" evidence="1">
    <location>
        <begin position="159"/>
        <end position="182"/>
    </location>
</feature>